<dbReference type="CDD" id="cd06093">
    <property type="entry name" value="PX_domain"/>
    <property type="match status" value="1"/>
</dbReference>
<feature type="domain" description="PX" evidence="3">
    <location>
        <begin position="22"/>
        <end position="136"/>
    </location>
</feature>
<gene>
    <name evidence="4" type="ORF">M9Y10_040719</name>
</gene>
<comment type="caution">
    <text evidence="4">The sequence shown here is derived from an EMBL/GenBank/DDBJ whole genome shotgun (WGS) entry which is preliminary data.</text>
</comment>
<dbReference type="InterPro" id="IPR051837">
    <property type="entry name" value="SortingNexin/PXDomain-PKLike"/>
</dbReference>
<dbReference type="PANTHER" id="PTHR22999">
    <property type="entry name" value="PX SERINE/THREONINE KINASE PXK"/>
    <property type="match status" value="1"/>
</dbReference>
<dbReference type="InterPro" id="IPR036871">
    <property type="entry name" value="PX_dom_sf"/>
</dbReference>
<dbReference type="Pfam" id="PF00787">
    <property type="entry name" value="PX"/>
    <property type="match status" value="1"/>
</dbReference>
<accession>A0ABR2K3A1</accession>
<dbReference type="Gene3D" id="3.30.1520.10">
    <property type="entry name" value="Phox-like domain"/>
    <property type="match status" value="1"/>
</dbReference>
<evidence type="ECO:0000256" key="1">
    <source>
        <dbReference type="ARBA" id="ARBA00004496"/>
    </source>
</evidence>
<evidence type="ECO:0000313" key="5">
    <source>
        <dbReference type="Proteomes" id="UP001470230"/>
    </source>
</evidence>
<proteinExistence type="predicted"/>
<keyword evidence="5" id="KW-1185">Reference proteome</keyword>
<evidence type="ECO:0000313" key="4">
    <source>
        <dbReference type="EMBL" id="KAK8885273.1"/>
    </source>
</evidence>
<comment type="subcellular location">
    <subcellularLocation>
        <location evidence="1">Cytoplasm</location>
    </subcellularLocation>
</comment>
<dbReference type="SUPFAM" id="SSF64268">
    <property type="entry name" value="PX domain"/>
    <property type="match status" value="1"/>
</dbReference>
<evidence type="ECO:0000256" key="2">
    <source>
        <dbReference type="ARBA" id="ARBA00022490"/>
    </source>
</evidence>
<dbReference type="PROSITE" id="PS50195">
    <property type="entry name" value="PX"/>
    <property type="match status" value="1"/>
</dbReference>
<keyword evidence="2" id="KW-0963">Cytoplasm</keyword>
<dbReference type="Proteomes" id="UP001470230">
    <property type="component" value="Unassembled WGS sequence"/>
</dbReference>
<organism evidence="4 5">
    <name type="scientific">Tritrichomonas musculus</name>
    <dbReference type="NCBI Taxonomy" id="1915356"/>
    <lineage>
        <taxon>Eukaryota</taxon>
        <taxon>Metamonada</taxon>
        <taxon>Parabasalia</taxon>
        <taxon>Tritrichomonadida</taxon>
        <taxon>Tritrichomonadidae</taxon>
        <taxon>Tritrichomonas</taxon>
    </lineage>
</organism>
<sequence length="136" mass="15881">MLRIPLTSLPLKKQKLLAESPLQTPTFISIEGHHYDKSVSAVIYEIQVGFQCGHDVITENIKARFSDFERLDKVIRPILDKYNYTCPFPPKRWFGNTEESFICEREESLRTYIATTLKSPEVNHSKEFLSFFHLTK</sequence>
<name>A0ABR2K3A1_9EUKA</name>
<dbReference type="EMBL" id="JAPFFF010000007">
    <property type="protein sequence ID" value="KAK8885273.1"/>
    <property type="molecule type" value="Genomic_DNA"/>
</dbReference>
<dbReference type="PANTHER" id="PTHR22999:SF23">
    <property type="entry name" value="SORTING NEXIN-16"/>
    <property type="match status" value="1"/>
</dbReference>
<protein>
    <submittedName>
        <fullName evidence="4">Sorting nexin-29</fullName>
    </submittedName>
</protein>
<reference evidence="4 5" key="1">
    <citation type="submission" date="2024-04" db="EMBL/GenBank/DDBJ databases">
        <title>Tritrichomonas musculus Genome.</title>
        <authorList>
            <person name="Alves-Ferreira E."/>
            <person name="Grigg M."/>
            <person name="Lorenzi H."/>
            <person name="Galac M."/>
        </authorList>
    </citation>
    <scope>NUCLEOTIDE SEQUENCE [LARGE SCALE GENOMIC DNA]</scope>
    <source>
        <strain evidence="4 5">EAF2021</strain>
    </source>
</reference>
<evidence type="ECO:0000259" key="3">
    <source>
        <dbReference type="PROSITE" id="PS50195"/>
    </source>
</evidence>
<dbReference type="InterPro" id="IPR001683">
    <property type="entry name" value="PX_dom"/>
</dbReference>